<dbReference type="PROSITE" id="PS51560">
    <property type="entry name" value="SAM_MT_NNT1"/>
    <property type="match status" value="1"/>
</dbReference>
<dbReference type="GO" id="GO:0071885">
    <property type="term" value="F:N-terminal protein N-methyltransferase activity"/>
    <property type="evidence" value="ECO:0007669"/>
    <property type="project" value="UniProtKB-UniRule"/>
</dbReference>
<dbReference type="AlphaFoldDB" id="A0A9W9DIN6"/>
<evidence type="ECO:0000256" key="1">
    <source>
        <dbReference type="ARBA" id="ARBA00022490"/>
    </source>
</evidence>
<keyword evidence="1 5" id="KW-0963">Cytoplasm</keyword>
<dbReference type="PANTHER" id="PTHR14614">
    <property type="entry name" value="HEPATOCELLULAR CARCINOMA-ASSOCIATED ANTIGEN"/>
    <property type="match status" value="1"/>
</dbReference>
<feature type="binding site" evidence="5">
    <location>
        <position position="177"/>
    </location>
    <ligand>
        <name>S-adenosyl-L-methionine</name>
        <dbReference type="ChEBI" id="CHEBI:59789"/>
    </ligand>
</feature>
<keyword evidence="4 5" id="KW-0949">S-adenosyl-L-methionine</keyword>
<dbReference type="Gene3D" id="3.40.50.150">
    <property type="entry name" value="Vaccinia Virus protein VP39"/>
    <property type="match status" value="1"/>
</dbReference>
<comment type="caution">
    <text evidence="6">The sequence shown here is derived from an EMBL/GenBank/DDBJ whole genome shotgun (WGS) entry which is preliminary data.</text>
</comment>
<feature type="binding site" evidence="5">
    <location>
        <begin position="90"/>
        <end position="92"/>
    </location>
    <ligand>
        <name>S-adenosyl-L-methionine</name>
        <dbReference type="ChEBI" id="CHEBI:59789"/>
    </ligand>
</feature>
<keyword evidence="2 5" id="KW-0489">Methyltransferase</keyword>
<comment type="subcellular location">
    <subcellularLocation>
        <location evidence="5">Cytoplasm</location>
    </subcellularLocation>
</comment>
<sequence length="290" mass="32490">MAGIHNEEDYLMDPDEVDLGLDSVFIEAARPPSPEATFSIFQGLHKEFRIRLVGSHPLWGHHLWNSALSVASYLEQHPSLFHNKNILELGAGGALPSLVAAESGARKVVITDYPDPDLIQNIKYNVQENVGVARKGNVAIQGYIWGHSVQPLLASLQDRSNTNPDLNEDLFDLIILSDLIFNHSQHDALLKTCHLSLKPSLRTSRSSFNDEATEASSTASLLTPSILVFYTHHRPHLAHRDMEFFDKARDQGWICVEVVTQKFDPMFPEDPGEEEVRATVHGWLLTRSSR</sequence>
<evidence type="ECO:0000313" key="6">
    <source>
        <dbReference type="EMBL" id="KAJ4471151.1"/>
    </source>
</evidence>
<comment type="function">
    <text evidence="5">S-adenosyl-L-methionine-dependent protein methyltransferase that trimethylates the N-terminal glycine 'Gly-2' of elongation factor 1-alpha, before also catalyzing the mono- and dimethylation of 'Lys-3'.</text>
</comment>
<keyword evidence="3 5" id="KW-0808">Transferase</keyword>
<comment type="similarity">
    <text evidence="5">Belongs to the class I-like SAM-binding methyltransferase superfamily. EFM7 family.</text>
</comment>
<dbReference type="PANTHER" id="PTHR14614:SF10">
    <property type="entry name" value="PROTEIN N-TERMINAL AND LYSINE N-METHYLTRANSFERASE EFM7"/>
    <property type="match status" value="1"/>
</dbReference>
<dbReference type="SUPFAM" id="SSF53335">
    <property type="entry name" value="S-adenosyl-L-methionine-dependent methyltransferases"/>
    <property type="match status" value="1"/>
</dbReference>
<name>A0A9W9DIN6_9AGAR</name>
<evidence type="ECO:0000256" key="5">
    <source>
        <dbReference type="HAMAP-Rule" id="MF_03223"/>
    </source>
</evidence>
<reference evidence="6" key="1">
    <citation type="submission" date="2022-08" db="EMBL/GenBank/DDBJ databases">
        <authorList>
            <consortium name="DOE Joint Genome Institute"/>
            <person name="Min B."/>
            <person name="Riley R."/>
            <person name="Sierra-Patev S."/>
            <person name="Naranjo-Ortiz M."/>
            <person name="Looney B."/>
            <person name="Konkel Z."/>
            <person name="Slot J.C."/>
            <person name="Sakamoto Y."/>
            <person name="Steenwyk J.L."/>
            <person name="Rokas A."/>
            <person name="Carro J."/>
            <person name="Camarero S."/>
            <person name="Ferreira P."/>
            <person name="Molpeceres G."/>
            <person name="Ruiz-Duenas F.J."/>
            <person name="Serrano A."/>
            <person name="Henrissat B."/>
            <person name="Drula E."/>
            <person name="Hughes K.W."/>
            <person name="Mata J.L."/>
            <person name="Ishikawa N.K."/>
            <person name="Vargas-Isla R."/>
            <person name="Ushijima S."/>
            <person name="Smith C.A."/>
            <person name="Ahrendt S."/>
            <person name="Andreopoulos W."/>
            <person name="He G."/>
            <person name="Labutti K."/>
            <person name="Lipzen A."/>
            <person name="Ng V."/>
            <person name="Sandor L."/>
            <person name="Barry K."/>
            <person name="Martinez A.T."/>
            <person name="Xiao Y."/>
            <person name="Gibbons J.G."/>
            <person name="Terashima K."/>
            <person name="Hibbett D.S."/>
            <person name="Grigoriev I.V."/>
        </authorList>
    </citation>
    <scope>NUCLEOTIDE SEQUENCE</scope>
    <source>
        <strain evidence="6">Sp2 HRB7682 ss15</strain>
    </source>
</reference>
<dbReference type="EMBL" id="JANVFS010000030">
    <property type="protein sequence ID" value="KAJ4471151.1"/>
    <property type="molecule type" value="Genomic_DNA"/>
</dbReference>
<dbReference type="InterPro" id="IPR019410">
    <property type="entry name" value="Methyltransf_16"/>
</dbReference>
<evidence type="ECO:0000256" key="3">
    <source>
        <dbReference type="ARBA" id="ARBA00022679"/>
    </source>
</evidence>
<evidence type="ECO:0000256" key="2">
    <source>
        <dbReference type="ARBA" id="ARBA00022603"/>
    </source>
</evidence>
<proteinExistence type="inferred from homology"/>
<accession>A0A9W9DIN6</accession>
<dbReference type="InterPro" id="IPR025784">
    <property type="entry name" value="EFM7"/>
</dbReference>
<dbReference type="HAMAP" id="MF_03223">
    <property type="entry name" value="Methyltr_EFM7"/>
    <property type="match status" value="1"/>
</dbReference>
<protein>
    <recommendedName>
        <fullName evidence="5">Protein N-terminal and lysine N-methyltransferase EFM7</fullName>
        <ecNumber evidence="5">2.1.1.-</ecNumber>
    </recommendedName>
    <alternativeName>
        <fullName evidence="5">Elongation factor methyltransferase 7</fullName>
    </alternativeName>
</protein>
<organism evidence="6 7">
    <name type="scientific">Lentinula lateritia</name>
    <dbReference type="NCBI Taxonomy" id="40482"/>
    <lineage>
        <taxon>Eukaryota</taxon>
        <taxon>Fungi</taxon>
        <taxon>Dikarya</taxon>
        <taxon>Basidiomycota</taxon>
        <taxon>Agaricomycotina</taxon>
        <taxon>Agaricomycetes</taxon>
        <taxon>Agaricomycetidae</taxon>
        <taxon>Agaricales</taxon>
        <taxon>Marasmiineae</taxon>
        <taxon>Omphalotaceae</taxon>
        <taxon>Lentinula</taxon>
    </lineage>
</organism>
<feature type="binding site" evidence="5">
    <location>
        <position position="64"/>
    </location>
    <ligand>
        <name>S-adenosyl-L-methionine</name>
        <dbReference type="ChEBI" id="CHEBI:59789"/>
    </ligand>
</feature>
<dbReference type="GO" id="GO:0016279">
    <property type="term" value="F:protein-lysine N-methyltransferase activity"/>
    <property type="evidence" value="ECO:0007669"/>
    <property type="project" value="UniProtKB-UniRule"/>
</dbReference>
<gene>
    <name evidence="5" type="primary">EFM7</name>
    <name evidence="6" type="ORF">C8J55DRAFT_522070</name>
</gene>
<dbReference type="EC" id="2.1.1.-" evidence="5"/>
<dbReference type="GO" id="GO:0032259">
    <property type="term" value="P:methylation"/>
    <property type="evidence" value="ECO:0007669"/>
    <property type="project" value="UniProtKB-KW"/>
</dbReference>
<feature type="binding site" evidence="5">
    <location>
        <position position="112"/>
    </location>
    <ligand>
        <name>S-adenosyl-L-methionine</name>
        <dbReference type="ChEBI" id="CHEBI:59789"/>
    </ligand>
</feature>
<evidence type="ECO:0000256" key="4">
    <source>
        <dbReference type="ARBA" id="ARBA00022691"/>
    </source>
</evidence>
<dbReference type="Proteomes" id="UP001150238">
    <property type="component" value="Unassembled WGS sequence"/>
</dbReference>
<dbReference type="InterPro" id="IPR029063">
    <property type="entry name" value="SAM-dependent_MTases_sf"/>
</dbReference>
<dbReference type="CDD" id="cd02440">
    <property type="entry name" value="AdoMet_MTases"/>
    <property type="match status" value="1"/>
</dbReference>
<evidence type="ECO:0000313" key="7">
    <source>
        <dbReference type="Proteomes" id="UP001150238"/>
    </source>
</evidence>
<reference evidence="6" key="2">
    <citation type="journal article" date="2023" name="Proc. Natl. Acad. Sci. U.S.A.">
        <title>A global phylogenomic analysis of the shiitake genus Lentinula.</title>
        <authorList>
            <person name="Sierra-Patev S."/>
            <person name="Min B."/>
            <person name="Naranjo-Ortiz M."/>
            <person name="Looney B."/>
            <person name="Konkel Z."/>
            <person name="Slot J.C."/>
            <person name="Sakamoto Y."/>
            <person name="Steenwyk J.L."/>
            <person name="Rokas A."/>
            <person name="Carro J."/>
            <person name="Camarero S."/>
            <person name="Ferreira P."/>
            <person name="Molpeceres G."/>
            <person name="Ruiz-Duenas F.J."/>
            <person name="Serrano A."/>
            <person name="Henrissat B."/>
            <person name="Drula E."/>
            <person name="Hughes K.W."/>
            <person name="Mata J.L."/>
            <person name="Ishikawa N.K."/>
            <person name="Vargas-Isla R."/>
            <person name="Ushijima S."/>
            <person name="Smith C.A."/>
            <person name="Donoghue J."/>
            <person name="Ahrendt S."/>
            <person name="Andreopoulos W."/>
            <person name="He G."/>
            <person name="LaButti K."/>
            <person name="Lipzen A."/>
            <person name="Ng V."/>
            <person name="Riley R."/>
            <person name="Sandor L."/>
            <person name="Barry K."/>
            <person name="Martinez A.T."/>
            <person name="Xiao Y."/>
            <person name="Gibbons J.G."/>
            <person name="Terashima K."/>
            <person name="Grigoriev I.V."/>
            <person name="Hibbett D."/>
        </authorList>
    </citation>
    <scope>NUCLEOTIDE SEQUENCE</scope>
    <source>
        <strain evidence="6">Sp2 HRB7682 ss15</strain>
    </source>
</reference>
<dbReference type="Pfam" id="PF10294">
    <property type="entry name" value="Methyltransf_16"/>
    <property type="match status" value="1"/>
</dbReference>
<dbReference type="GO" id="GO:0005737">
    <property type="term" value="C:cytoplasm"/>
    <property type="evidence" value="ECO:0007669"/>
    <property type="project" value="UniProtKB-SubCell"/>
</dbReference>
<feature type="binding site" evidence="5">
    <location>
        <position position="145"/>
    </location>
    <ligand>
        <name>S-adenosyl-L-methionine</name>
        <dbReference type="ChEBI" id="CHEBI:59789"/>
    </ligand>
</feature>